<feature type="region of interest" description="Disordered" evidence="1">
    <location>
        <begin position="1"/>
        <end position="29"/>
    </location>
</feature>
<evidence type="ECO:0000313" key="4">
    <source>
        <dbReference type="Proteomes" id="UP001550628"/>
    </source>
</evidence>
<organism evidence="3 4">
    <name type="scientific">Nocardia rhamnosiphila</name>
    <dbReference type="NCBI Taxonomy" id="426716"/>
    <lineage>
        <taxon>Bacteria</taxon>
        <taxon>Bacillati</taxon>
        <taxon>Actinomycetota</taxon>
        <taxon>Actinomycetes</taxon>
        <taxon>Mycobacteriales</taxon>
        <taxon>Nocardiaceae</taxon>
        <taxon>Nocardia</taxon>
    </lineage>
</organism>
<proteinExistence type="predicted"/>
<evidence type="ECO:0000259" key="2">
    <source>
        <dbReference type="Pfam" id="PF01609"/>
    </source>
</evidence>
<accession>A0ABV2X268</accession>
<sequence>MADASHIRATRGPATGPSPVDHRKTGSKHHVLTYGNGLPLDVALAGANLNDHLMLPALLDGVHPLRGRPGPLRRRSLVFRA</sequence>
<dbReference type="Pfam" id="PF01609">
    <property type="entry name" value="DDE_Tnp_1"/>
    <property type="match status" value="1"/>
</dbReference>
<evidence type="ECO:0000313" key="3">
    <source>
        <dbReference type="EMBL" id="MEU1957252.1"/>
    </source>
</evidence>
<dbReference type="InterPro" id="IPR002559">
    <property type="entry name" value="Transposase_11"/>
</dbReference>
<dbReference type="EMBL" id="JBEYBF010000059">
    <property type="protein sequence ID" value="MEU1957252.1"/>
    <property type="molecule type" value="Genomic_DNA"/>
</dbReference>
<evidence type="ECO:0000256" key="1">
    <source>
        <dbReference type="SAM" id="MobiDB-lite"/>
    </source>
</evidence>
<dbReference type="RefSeq" id="WP_356960164.1">
    <property type="nucleotide sequence ID" value="NZ_JBEYBD010000047.1"/>
</dbReference>
<name>A0ABV2X268_9NOCA</name>
<protein>
    <submittedName>
        <fullName evidence="3">Transposase</fullName>
    </submittedName>
</protein>
<comment type="caution">
    <text evidence="3">The sequence shown here is derived from an EMBL/GenBank/DDBJ whole genome shotgun (WGS) entry which is preliminary data.</text>
</comment>
<dbReference type="Proteomes" id="UP001550628">
    <property type="component" value="Unassembled WGS sequence"/>
</dbReference>
<keyword evidence="4" id="KW-1185">Reference proteome</keyword>
<feature type="domain" description="Transposase IS4-like" evidence="2">
    <location>
        <begin position="3"/>
        <end position="65"/>
    </location>
</feature>
<gene>
    <name evidence="3" type="ORF">ABZ510_36065</name>
</gene>
<reference evidence="3 4" key="1">
    <citation type="submission" date="2024-06" db="EMBL/GenBank/DDBJ databases">
        <title>The Natural Products Discovery Center: Release of the First 8490 Sequenced Strains for Exploring Actinobacteria Biosynthetic Diversity.</title>
        <authorList>
            <person name="Kalkreuter E."/>
            <person name="Kautsar S.A."/>
            <person name="Yang D."/>
            <person name="Bader C.D."/>
            <person name="Teijaro C.N."/>
            <person name="Fluegel L."/>
            <person name="Davis C.M."/>
            <person name="Simpson J.R."/>
            <person name="Lauterbach L."/>
            <person name="Steele A.D."/>
            <person name="Gui C."/>
            <person name="Meng S."/>
            <person name="Li G."/>
            <person name="Viehrig K."/>
            <person name="Ye F."/>
            <person name="Su P."/>
            <person name="Kiefer A.F."/>
            <person name="Nichols A."/>
            <person name="Cepeda A.J."/>
            <person name="Yan W."/>
            <person name="Fan B."/>
            <person name="Jiang Y."/>
            <person name="Adhikari A."/>
            <person name="Zheng C.-J."/>
            <person name="Schuster L."/>
            <person name="Cowan T.M."/>
            <person name="Smanski M.J."/>
            <person name="Chevrette M.G."/>
            <person name="De Carvalho L.P.S."/>
            <person name="Shen B."/>
        </authorList>
    </citation>
    <scope>NUCLEOTIDE SEQUENCE [LARGE SCALE GENOMIC DNA]</scope>
    <source>
        <strain evidence="3 4">NPDC019708</strain>
    </source>
</reference>